<evidence type="ECO:0000313" key="2">
    <source>
        <dbReference type="Proteomes" id="UP000054477"/>
    </source>
</evidence>
<dbReference type="AlphaFoldDB" id="A0A0C9WLN3"/>
<accession>A0A0C9WLN3</accession>
<keyword evidence="2" id="KW-1185">Reference proteome</keyword>
<dbReference type="EMBL" id="KN839186">
    <property type="protein sequence ID" value="KIJ90445.1"/>
    <property type="molecule type" value="Genomic_DNA"/>
</dbReference>
<name>A0A0C9WLN3_9AGAR</name>
<dbReference type="Proteomes" id="UP000054477">
    <property type="component" value="Unassembled WGS sequence"/>
</dbReference>
<dbReference type="HOGENOM" id="CLU_2800947_0_0_1"/>
<organism evidence="1 2">
    <name type="scientific">Laccaria amethystina LaAM-08-1</name>
    <dbReference type="NCBI Taxonomy" id="1095629"/>
    <lineage>
        <taxon>Eukaryota</taxon>
        <taxon>Fungi</taxon>
        <taxon>Dikarya</taxon>
        <taxon>Basidiomycota</taxon>
        <taxon>Agaricomycotina</taxon>
        <taxon>Agaricomycetes</taxon>
        <taxon>Agaricomycetidae</taxon>
        <taxon>Agaricales</taxon>
        <taxon>Agaricineae</taxon>
        <taxon>Hydnangiaceae</taxon>
        <taxon>Laccaria</taxon>
    </lineage>
</organism>
<gene>
    <name evidence="1" type="ORF">K443DRAFT_116584</name>
</gene>
<reference evidence="1 2" key="1">
    <citation type="submission" date="2014-04" db="EMBL/GenBank/DDBJ databases">
        <authorList>
            <consortium name="DOE Joint Genome Institute"/>
            <person name="Kuo A."/>
            <person name="Kohler A."/>
            <person name="Nagy L.G."/>
            <person name="Floudas D."/>
            <person name="Copeland A."/>
            <person name="Barry K.W."/>
            <person name="Cichocki N."/>
            <person name="Veneault-Fourrey C."/>
            <person name="LaButti K."/>
            <person name="Lindquist E.A."/>
            <person name="Lipzen A."/>
            <person name="Lundell T."/>
            <person name="Morin E."/>
            <person name="Murat C."/>
            <person name="Sun H."/>
            <person name="Tunlid A."/>
            <person name="Henrissat B."/>
            <person name="Grigoriev I.V."/>
            <person name="Hibbett D.S."/>
            <person name="Martin F."/>
            <person name="Nordberg H.P."/>
            <person name="Cantor M.N."/>
            <person name="Hua S.X."/>
        </authorList>
    </citation>
    <scope>NUCLEOTIDE SEQUENCE [LARGE SCALE GENOMIC DNA]</scope>
    <source>
        <strain evidence="1 2">LaAM-08-1</strain>
    </source>
</reference>
<protein>
    <submittedName>
        <fullName evidence="1">Uncharacterized protein</fullName>
    </submittedName>
</protein>
<reference evidence="2" key="2">
    <citation type="submission" date="2015-01" db="EMBL/GenBank/DDBJ databases">
        <title>Evolutionary Origins and Diversification of the Mycorrhizal Mutualists.</title>
        <authorList>
            <consortium name="DOE Joint Genome Institute"/>
            <consortium name="Mycorrhizal Genomics Consortium"/>
            <person name="Kohler A."/>
            <person name="Kuo A."/>
            <person name="Nagy L.G."/>
            <person name="Floudas D."/>
            <person name="Copeland A."/>
            <person name="Barry K.W."/>
            <person name="Cichocki N."/>
            <person name="Veneault-Fourrey C."/>
            <person name="LaButti K."/>
            <person name="Lindquist E.A."/>
            <person name="Lipzen A."/>
            <person name="Lundell T."/>
            <person name="Morin E."/>
            <person name="Murat C."/>
            <person name="Riley R."/>
            <person name="Ohm R."/>
            <person name="Sun H."/>
            <person name="Tunlid A."/>
            <person name="Henrissat B."/>
            <person name="Grigoriev I.V."/>
            <person name="Hibbett D.S."/>
            <person name="Martin F."/>
        </authorList>
    </citation>
    <scope>NUCLEOTIDE SEQUENCE [LARGE SCALE GENOMIC DNA]</scope>
    <source>
        <strain evidence="2">LaAM-08-1</strain>
    </source>
</reference>
<proteinExistence type="predicted"/>
<feature type="non-terminal residue" evidence="1">
    <location>
        <position position="68"/>
    </location>
</feature>
<sequence>ALIKVDCCRKYLPSLRNVAPSHCNSAFLLIQILCFWVLIDGNCSRNNLPSLRNMAASRYKSAFGSAGK</sequence>
<evidence type="ECO:0000313" key="1">
    <source>
        <dbReference type="EMBL" id="KIJ90445.1"/>
    </source>
</evidence>
<feature type="non-terminal residue" evidence="1">
    <location>
        <position position="1"/>
    </location>
</feature>